<keyword evidence="2 5" id="KW-0812">Transmembrane</keyword>
<dbReference type="Pfam" id="PF03151">
    <property type="entry name" value="TPT"/>
    <property type="match status" value="1"/>
</dbReference>
<dbReference type="AlphaFoldDB" id="A0A7S2T7B9"/>
<feature type="transmembrane region" description="Helical" evidence="5">
    <location>
        <begin position="98"/>
        <end position="115"/>
    </location>
</feature>
<dbReference type="InterPro" id="IPR037185">
    <property type="entry name" value="EmrE-like"/>
</dbReference>
<feature type="domain" description="Sugar phosphate transporter" evidence="6">
    <location>
        <begin position="97"/>
        <end position="387"/>
    </location>
</feature>
<feature type="transmembrane region" description="Helical" evidence="5">
    <location>
        <begin position="202"/>
        <end position="223"/>
    </location>
</feature>
<sequence>MASSAMKGRIVRPREASGVARACGGNSARRPVRAAGCRNVLEEIPRRSLSAAARGCSPRFGKAGDARVAERKNARESVVGAASSSAESPSTSGVNWKLVTYFALWYAFNIIFNILNKSTLNIFPKPWLLSTIQLASGVIWMAGMWLLRLQPVPKVSPKLIFSLAPVALFHTVAHVSACVSFSKMAVSFTHVVKAAEPVFSVILTSVFMGESFSAMTYLSLLPIVAGCSLAAMKEVSFSIGGFNGALISNLGSVLRNVFSKKLLNEFTYIDGINMYALISIISLCYLAPVAYFVEGSTWAAGWTAAAQALGSNAKFVQLLALGGVFYHLYNQVSYQALTGISPLTFSVGNTMKRVAVIVSSVLFFKNYVSPLNWVGTGLAIFGAYLYSNSKIKKA</sequence>
<evidence type="ECO:0000256" key="3">
    <source>
        <dbReference type="ARBA" id="ARBA00022989"/>
    </source>
</evidence>
<evidence type="ECO:0000313" key="7">
    <source>
        <dbReference type="EMBL" id="CAD9719813.1"/>
    </source>
</evidence>
<evidence type="ECO:0000256" key="5">
    <source>
        <dbReference type="SAM" id="Phobius"/>
    </source>
</evidence>
<name>A0A7S2T7B9_9CHLO</name>
<evidence type="ECO:0000256" key="1">
    <source>
        <dbReference type="ARBA" id="ARBA00004141"/>
    </source>
</evidence>
<dbReference type="PANTHER" id="PTHR11132">
    <property type="entry name" value="SOLUTE CARRIER FAMILY 35"/>
    <property type="match status" value="1"/>
</dbReference>
<keyword evidence="4 5" id="KW-0472">Membrane</keyword>
<evidence type="ECO:0000256" key="4">
    <source>
        <dbReference type="ARBA" id="ARBA00023136"/>
    </source>
</evidence>
<comment type="subcellular location">
    <subcellularLocation>
        <location evidence="1">Membrane</location>
        <topology evidence="1">Multi-pass membrane protein</topology>
    </subcellularLocation>
</comment>
<feature type="transmembrane region" description="Helical" evidence="5">
    <location>
        <begin position="274"/>
        <end position="293"/>
    </location>
</feature>
<feature type="transmembrane region" description="Helical" evidence="5">
    <location>
        <begin position="367"/>
        <end position="386"/>
    </location>
</feature>
<dbReference type="GO" id="GO:0016020">
    <property type="term" value="C:membrane"/>
    <property type="evidence" value="ECO:0007669"/>
    <property type="project" value="UniProtKB-SubCell"/>
</dbReference>
<dbReference type="EMBL" id="HBHL01013200">
    <property type="protein sequence ID" value="CAD9719813.1"/>
    <property type="molecule type" value="Transcribed_RNA"/>
</dbReference>
<keyword evidence="3 5" id="KW-1133">Transmembrane helix</keyword>
<feature type="transmembrane region" description="Helical" evidence="5">
    <location>
        <begin position="127"/>
        <end position="147"/>
    </location>
</feature>
<accession>A0A7S2T7B9</accession>
<gene>
    <name evidence="7" type="ORF">CPRI1469_LOCUS8679</name>
</gene>
<dbReference type="InterPro" id="IPR004853">
    <property type="entry name" value="Sugar_P_trans_dom"/>
</dbReference>
<dbReference type="InterPro" id="IPR050186">
    <property type="entry name" value="TPT_transporter"/>
</dbReference>
<dbReference type="SUPFAM" id="SSF103481">
    <property type="entry name" value="Multidrug resistance efflux transporter EmrE"/>
    <property type="match status" value="2"/>
</dbReference>
<feature type="transmembrane region" description="Helical" evidence="5">
    <location>
        <begin position="235"/>
        <end position="254"/>
    </location>
</feature>
<organism evidence="7">
    <name type="scientific">Chloropicon primus</name>
    <dbReference type="NCBI Taxonomy" id="1764295"/>
    <lineage>
        <taxon>Eukaryota</taxon>
        <taxon>Viridiplantae</taxon>
        <taxon>Chlorophyta</taxon>
        <taxon>Chloropicophyceae</taxon>
        <taxon>Chloropicales</taxon>
        <taxon>Chloropicaceae</taxon>
        <taxon>Chloropicon</taxon>
    </lineage>
</organism>
<evidence type="ECO:0000259" key="6">
    <source>
        <dbReference type="Pfam" id="PF03151"/>
    </source>
</evidence>
<evidence type="ECO:0000256" key="2">
    <source>
        <dbReference type="ARBA" id="ARBA00022692"/>
    </source>
</evidence>
<reference evidence="7" key="1">
    <citation type="submission" date="2021-01" db="EMBL/GenBank/DDBJ databases">
        <authorList>
            <person name="Corre E."/>
            <person name="Pelletier E."/>
            <person name="Niang G."/>
            <person name="Scheremetjew M."/>
            <person name="Finn R."/>
            <person name="Kale V."/>
            <person name="Holt S."/>
            <person name="Cochrane G."/>
            <person name="Meng A."/>
            <person name="Brown T."/>
            <person name="Cohen L."/>
        </authorList>
    </citation>
    <scope>NUCLEOTIDE SEQUENCE</scope>
    <source>
        <strain evidence="7">CCMP1205</strain>
    </source>
</reference>
<protein>
    <recommendedName>
        <fullName evidence="6">Sugar phosphate transporter domain-containing protein</fullName>
    </recommendedName>
</protein>
<proteinExistence type="predicted"/>
<feature type="transmembrane region" description="Helical" evidence="5">
    <location>
        <begin position="159"/>
        <end position="182"/>
    </location>
</feature>